<dbReference type="SUPFAM" id="SSF81383">
    <property type="entry name" value="F-box domain"/>
    <property type="match status" value="1"/>
</dbReference>
<accession>A0A5C3MYP8</accession>
<keyword evidence="4" id="KW-1185">Reference proteome</keyword>
<name>A0A5C3MYP8_9AGAM</name>
<dbReference type="Pfam" id="PF12937">
    <property type="entry name" value="F-box-like"/>
    <property type="match status" value="1"/>
</dbReference>
<gene>
    <name evidence="3" type="ORF">OE88DRAFT_1645416</name>
</gene>
<dbReference type="SUPFAM" id="SSF52047">
    <property type="entry name" value="RNI-like"/>
    <property type="match status" value="1"/>
</dbReference>
<dbReference type="EMBL" id="ML213513">
    <property type="protein sequence ID" value="TFK50330.1"/>
    <property type="molecule type" value="Genomic_DNA"/>
</dbReference>
<proteinExistence type="predicted"/>
<feature type="compositionally biased region" description="Acidic residues" evidence="1">
    <location>
        <begin position="582"/>
        <end position="596"/>
    </location>
</feature>
<dbReference type="OrthoDB" id="3172239at2759"/>
<feature type="region of interest" description="Disordered" evidence="1">
    <location>
        <begin position="572"/>
        <end position="596"/>
    </location>
</feature>
<evidence type="ECO:0000256" key="1">
    <source>
        <dbReference type="SAM" id="MobiDB-lite"/>
    </source>
</evidence>
<feature type="domain" description="F-box" evidence="2">
    <location>
        <begin position="50"/>
        <end position="106"/>
    </location>
</feature>
<evidence type="ECO:0000259" key="2">
    <source>
        <dbReference type="PROSITE" id="PS50181"/>
    </source>
</evidence>
<dbReference type="Gene3D" id="3.80.10.10">
    <property type="entry name" value="Ribonuclease Inhibitor"/>
    <property type="match status" value="1"/>
</dbReference>
<dbReference type="InterPro" id="IPR032675">
    <property type="entry name" value="LRR_dom_sf"/>
</dbReference>
<dbReference type="PROSITE" id="PS50181">
    <property type="entry name" value="FBOX"/>
    <property type="match status" value="1"/>
</dbReference>
<reference evidence="3 4" key="1">
    <citation type="journal article" date="2019" name="Nat. Ecol. Evol.">
        <title>Megaphylogeny resolves global patterns of mushroom evolution.</title>
        <authorList>
            <person name="Varga T."/>
            <person name="Krizsan K."/>
            <person name="Foldi C."/>
            <person name="Dima B."/>
            <person name="Sanchez-Garcia M."/>
            <person name="Sanchez-Ramirez S."/>
            <person name="Szollosi G.J."/>
            <person name="Szarkandi J.G."/>
            <person name="Papp V."/>
            <person name="Albert L."/>
            <person name="Andreopoulos W."/>
            <person name="Angelini C."/>
            <person name="Antonin V."/>
            <person name="Barry K.W."/>
            <person name="Bougher N.L."/>
            <person name="Buchanan P."/>
            <person name="Buyck B."/>
            <person name="Bense V."/>
            <person name="Catcheside P."/>
            <person name="Chovatia M."/>
            <person name="Cooper J."/>
            <person name="Damon W."/>
            <person name="Desjardin D."/>
            <person name="Finy P."/>
            <person name="Geml J."/>
            <person name="Haridas S."/>
            <person name="Hughes K."/>
            <person name="Justo A."/>
            <person name="Karasinski D."/>
            <person name="Kautmanova I."/>
            <person name="Kiss B."/>
            <person name="Kocsube S."/>
            <person name="Kotiranta H."/>
            <person name="LaButti K.M."/>
            <person name="Lechner B.E."/>
            <person name="Liimatainen K."/>
            <person name="Lipzen A."/>
            <person name="Lukacs Z."/>
            <person name="Mihaltcheva S."/>
            <person name="Morgado L.N."/>
            <person name="Niskanen T."/>
            <person name="Noordeloos M.E."/>
            <person name="Ohm R.A."/>
            <person name="Ortiz-Santana B."/>
            <person name="Ovrebo C."/>
            <person name="Racz N."/>
            <person name="Riley R."/>
            <person name="Savchenko A."/>
            <person name="Shiryaev A."/>
            <person name="Soop K."/>
            <person name="Spirin V."/>
            <person name="Szebenyi C."/>
            <person name="Tomsovsky M."/>
            <person name="Tulloss R.E."/>
            <person name="Uehling J."/>
            <person name="Grigoriev I.V."/>
            <person name="Vagvolgyi C."/>
            <person name="Papp T."/>
            <person name="Martin F.M."/>
            <person name="Miettinen O."/>
            <person name="Hibbett D.S."/>
            <person name="Nagy L.G."/>
        </authorList>
    </citation>
    <scope>NUCLEOTIDE SEQUENCE [LARGE SCALE GENOMIC DNA]</scope>
    <source>
        <strain evidence="3 4">OMC1185</strain>
    </source>
</reference>
<dbReference type="InterPro" id="IPR036047">
    <property type="entry name" value="F-box-like_dom_sf"/>
</dbReference>
<protein>
    <recommendedName>
        <fullName evidence="2">F-box domain-containing protein</fullName>
    </recommendedName>
</protein>
<dbReference type="PANTHER" id="PTHR38926:SF5">
    <property type="entry name" value="F-BOX AND LEUCINE-RICH REPEAT PROTEIN 6"/>
    <property type="match status" value="1"/>
</dbReference>
<dbReference type="Gene3D" id="1.20.1280.50">
    <property type="match status" value="1"/>
</dbReference>
<evidence type="ECO:0000313" key="3">
    <source>
        <dbReference type="EMBL" id="TFK50330.1"/>
    </source>
</evidence>
<organism evidence="3 4">
    <name type="scientific">Heliocybe sulcata</name>
    <dbReference type="NCBI Taxonomy" id="5364"/>
    <lineage>
        <taxon>Eukaryota</taxon>
        <taxon>Fungi</taxon>
        <taxon>Dikarya</taxon>
        <taxon>Basidiomycota</taxon>
        <taxon>Agaricomycotina</taxon>
        <taxon>Agaricomycetes</taxon>
        <taxon>Gloeophyllales</taxon>
        <taxon>Gloeophyllaceae</taxon>
        <taxon>Heliocybe</taxon>
    </lineage>
</organism>
<dbReference type="PANTHER" id="PTHR38926">
    <property type="entry name" value="F-BOX DOMAIN CONTAINING PROTEIN, EXPRESSED"/>
    <property type="match status" value="1"/>
</dbReference>
<evidence type="ECO:0000313" key="4">
    <source>
        <dbReference type="Proteomes" id="UP000305948"/>
    </source>
</evidence>
<dbReference type="InterPro" id="IPR001810">
    <property type="entry name" value="F-box_dom"/>
</dbReference>
<sequence length="596" mass="67357">MDLHKKQLTRRVDKSLSLDPGTQTRRELLQTRISAQEVELSKLRQELNALLPVARLPEEILVHIFELVRIASRGELQWSCRLQELSHVCRHWREVVFGRPMLWRTIVLGRANYSEAALKRSGNAPLLVSGFLSSHESLRVWGTVLEQLDRLEALNITTSMELLEDTEKNVATRGRNLVHLRSLRLHNWFPDLDEDDVGDAQVPVRPLPWISSHSLPRLQELKMSGFRFESYQTLLLPSLTQLSLVDNTHAITQPSHLFEALRPLSQLTTLEISDIIQEDTLILDASQMVHLPQLQSLVIRECPAACATLVTKLSFPISAKVYLYLDQPIRGITDDETLQCIEPIKVFLSKTRGDADYVKLAVADLRHGEALWQDIALWKRELEGQEDGRRLPDLHLTLPHVDLDGKPTADIFDLLLSGIPYSKVTDLVLGTKLDKSRFNRLADVVILQVIAEESGDWLSDVLGVRSSSPRGDTLGSSSTIPVDVNFPRLQDLYLSGKRLSDLPDTFVESLISALKSRTEGGHRLTWLCIDGLEELSWVQKRSLKDTVEALTLYPRMEPTWFWYVSEEDGGAESKSSAYVGSSDEEQFDSSDEGVDD</sequence>
<dbReference type="AlphaFoldDB" id="A0A5C3MYP8"/>
<dbReference type="Proteomes" id="UP000305948">
    <property type="component" value="Unassembled WGS sequence"/>
</dbReference>